<name>A0A090X8E7_IXORI</name>
<dbReference type="AlphaFoldDB" id="A0A090X8E7"/>
<evidence type="ECO:0000313" key="1">
    <source>
        <dbReference type="EMBL" id="JAC91954.1"/>
    </source>
</evidence>
<reference evidence="1" key="1">
    <citation type="journal article" date="2015" name="PLoS Negl. Trop. Dis.">
        <title>Deep Sequencing Analysis of the Ixodes ricinus Haemocytome.</title>
        <authorList>
            <person name="Kotsyfakis M."/>
            <person name="Kopacek P."/>
            <person name="Franta Z."/>
            <person name="Pedra J.H."/>
            <person name="Ribeiro J.M."/>
        </authorList>
    </citation>
    <scope>NUCLEOTIDE SEQUENCE</scope>
</reference>
<organism evidence="1">
    <name type="scientific">Ixodes ricinus</name>
    <name type="common">Common tick</name>
    <name type="synonym">Acarus ricinus</name>
    <dbReference type="NCBI Taxonomy" id="34613"/>
    <lineage>
        <taxon>Eukaryota</taxon>
        <taxon>Metazoa</taxon>
        <taxon>Ecdysozoa</taxon>
        <taxon>Arthropoda</taxon>
        <taxon>Chelicerata</taxon>
        <taxon>Arachnida</taxon>
        <taxon>Acari</taxon>
        <taxon>Parasitiformes</taxon>
        <taxon>Ixodida</taxon>
        <taxon>Ixodoidea</taxon>
        <taxon>Ixodidae</taxon>
        <taxon>Ixodinae</taxon>
        <taxon>Ixodes</taxon>
    </lineage>
</organism>
<accession>A0A090X8E7</accession>
<protein>
    <submittedName>
        <fullName evidence="1">Uncharacterized protein</fullName>
    </submittedName>
</protein>
<sequence>CTKLIREGGTNCVAISQEKEIYYSMSITNWLGDLHERLQYVHATRSGMQTSLRILRLGWIPEVCLGNYHHTVFEDCDQEDIDRLVKWVKRWKEYREIAIKAMCSKKLKK</sequence>
<feature type="non-terminal residue" evidence="1">
    <location>
        <position position="1"/>
    </location>
</feature>
<proteinExistence type="evidence at transcript level"/>
<dbReference type="EMBL" id="GBIH01002756">
    <property type="protein sequence ID" value="JAC91954.1"/>
    <property type="molecule type" value="mRNA"/>
</dbReference>